<keyword evidence="10" id="KW-0170">Cobalt</keyword>
<accession>A0AAX3X0H3</accession>
<dbReference type="GO" id="GO:0019877">
    <property type="term" value="P:diaminopimelate biosynthetic process"/>
    <property type="evidence" value="ECO:0007669"/>
    <property type="project" value="UniProtKB-KW"/>
</dbReference>
<evidence type="ECO:0000256" key="1">
    <source>
        <dbReference type="ARBA" id="ARBA00001941"/>
    </source>
</evidence>
<evidence type="ECO:0000256" key="3">
    <source>
        <dbReference type="ARBA" id="ARBA00006247"/>
    </source>
</evidence>
<dbReference type="GO" id="GO:0046872">
    <property type="term" value="F:metal ion binding"/>
    <property type="evidence" value="ECO:0007669"/>
    <property type="project" value="UniProtKB-KW"/>
</dbReference>
<dbReference type="PANTHER" id="PTHR43808:SF8">
    <property type="entry name" value="PEPTIDASE M20 DIMERISATION DOMAIN-CONTAINING PROTEIN"/>
    <property type="match status" value="1"/>
</dbReference>
<name>A0AAX3X0H3_9BACI</name>
<evidence type="ECO:0000256" key="9">
    <source>
        <dbReference type="ARBA" id="ARBA00023154"/>
    </source>
</evidence>
<evidence type="ECO:0000256" key="4">
    <source>
        <dbReference type="ARBA" id="ARBA00022605"/>
    </source>
</evidence>
<dbReference type="Gene3D" id="3.40.630.10">
    <property type="entry name" value="Zn peptidases"/>
    <property type="match status" value="2"/>
</dbReference>
<proteinExistence type="inferred from homology"/>
<organism evidence="12 13">
    <name type="scientific">Lysinibacillus pakistanensis</name>
    <dbReference type="NCBI Taxonomy" id="759811"/>
    <lineage>
        <taxon>Bacteria</taxon>
        <taxon>Bacillati</taxon>
        <taxon>Bacillota</taxon>
        <taxon>Bacilli</taxon>
        <taxon>Bacillales</taxon>
        <taxon>Bacillaceae</taxon>
        <taxon>Lysinibacillus</taxon>
    </lineage>
</organism>
<dbReference type="InterPro" id="IPR011650">
    <property type="entry name" value="Peptidase_M20_dimer"/>
</dbReference>
<evidence type="ECO:0000256" key="5">
    <source>
        <dbReference type="ARBA" id="ARBA00022723"/>
    </source>
</evidence>
<evidence type="ECO:0000313" key="12">
    <source>
        <dbReference type="EMBL" id="WHY53631.1"/>
    </source>
</evidence>
<reference evidence="12" key="1">
    <citation type="submission" date="2023-05" db="EMBL/GenBank/DDBJ databases">
        <title>Comparative genomics of Bacillaceae isolates and their secondary metabolite potential.</title>
        <authorList>
            <person name="Song L."/>
            <person name="Nielsen L.J."/>
            <person name="Mohite O."/>
            <person name="Xu X."/>
            <person name="Weber T."/>
            <person name="Kovacs A.T."/>
        </authorList>
    </citation>
    <scope>NUCLEOTIDE SEQUENCE</scope>
    <source>
        <strain evidence="12">LY1</strain>
    </source>
</reference>
<dbReference type="Pfam" id="PF01546">
    <property type="entry name" value="Peptidase_M20"/>
    <property type="match status" value="1"/>
</dbReference>
<dbReference type="Pfam" id="PF07687">
    <property type="entry name" value="M20_dimer"/>
    <property type="match status" value="1"/>
</dbReference>
<evidence type="ECO:0000313" key="13">
    <source>
        <dbReference type="Proteomes" id="UP001178322"/>
    </source>
</evidence>
<dbReference type="InterPro" id="IPR050072">
    <property type="entry name" value="Peptidase_M20A"/>
</dbReference>
<evidence type="ECO:0000256" key="8">
    <source>
        <dbReference type="ARBA" id="ARBA00022915"/>
    </source>
</evidence>
<keyword evidence="5" id="KW-0479">Metal-binding</keyword>
<evidence type="ECO:0000259" key="11">
    <source>
        <dbReference type="Pfam" id="PF07687"/>
    </source>
</evidence>
<dbReference type="NCBIfam" id="TIGR01910">
    <property type="entry name" value="DapE-ArgE"/>
    <property type="match status" value="1"/>
</dbReference>
<keyword evidence="8" id="KW-0220">Diaminopimelate biosynthesis</keyword>
<gene>
    <name evidence="12" type="ORF">QNH24_10465</name>
</gene>
<dbReference type="GO" id="GO:0016787">
    <property type="term" value="F:hydrolase activity"/>
    <property type="evidence" value="ECO:0007669"/>
    <property type="project" value="UniProtKB-KW"/>
</dbReference>
<evidence type="ECO:0000256" key="10">
    <source>
        <dbReference type="ARBA" id="ARBA00023285"/>
    </source>
</evidence>
<feature type="domain" description="Peptidase M20 dimerisation" evidence="11">
    <location>
        <begin position="177"/>
        <end position="282"/>
    </location>
</feature>
<comment type="similarity">
    <text evidence="3">Belongs to the peptidase M20A family.</text>
</comment>
<dbReference type="CDD" id="cd08659">
    <property type="entry name" value="M20_ArgE_DapE-like"/>
    <property type="match status" value="1"/>
</dbReference>
<protein>
    <submittedName>
        <fullName evidence="12">M20 family metallopeptidase</fullName>
    </submittedName>
</protein>
<keyword evidence="7" id="KW-0862">Zinc</keyword>
<dbReference type="Proteomes" id="UP001178322">
    <property type="component" value="Chromosome"/>
</dbReference>
<comment type="cofactor">
    <cofactor evidence="2">
        <name>Zn(2+)</name>
        <dbReference type="ChEBI" id="CHEBI:29105"/>
    </cofactor>
</comment>
<dbReference type="Gene3D" id="3.30.70.360">
    <property type="match status" value="1"/>
</dbReference>
<dbReference type="SUPFAM" id="SSF55031">
    <property type="entry name" value="Bacterial exopeptidase dimerisation domain"/>
    <property type="match status" value="1"/>
</dbReference>
<evidence type="ECO:0000256" key="7">
    <source>
        <dbReference type="ARBA" id="ARBA00022833"/>
    </source>
</evidence>
<dbReference type="PANTHER" id="PTHR43808">
    <property type="entry name" value="ACETYLORNITHINE DEACETYLASE"/>
    <property type="match status" value="1"/>
</dbReference>
<dbReference type="EMBL" id="CP126101">
    <property type="protein sequence ID" value="WHY53631.1"/>
    <property type="molecule type" value="Genomic_DNA"/>
</dbReference>
<dbReference type="InterPro" id="IPR036264">
    <property type="entry name" value="Bact_exopeptidase_dim_dom"/>
</dbReference>
<keyword evidence="6" id="KW-0378">Hydrolase</keyword>
<dbReference type="InterPro" id="IPR010182">
    <property type="entry name" value="ArgE/DapE"/>
</dbReference>
<evidence type="ECO:0000256" key="2">
    <source>
        <dbReference type="ARBA" id="ARBA00001947"/>
    </source>
</evidence>
<dbReference type="GO" id="GO:0009085">
    <property type="term" value="P:lysine biosynthetic process"/>
    <property type="evidence" value="ECO:0007669"/>
    <property type="project" value="UniProtKB-KW"/>
</dbReference>
<keyword evidence="4" id="KW-0028">Amino-acid biosynthesis</keyword>
<sequence>MINKERATQFLQTLVQINSVNPPANELVVAHKIAEHCTSYGLEVDIQMIDDARANIIVRLLSNAKEKNASLVFSGHLDTVPVGDIPWDYEPFSAEIIDGKMYGRGTTDMKGGVAALLEAMIILKEKKIPLKGDLLFLGTAGEEVDCIGAKHAIETDIVKNAGAIIIAEPSNGEIFCAHKGVLWLEIETFGKTAHGSMPQNGINAITHMHKVISALQTYSFRAVEEHPLLGRPTLVISTIKGGVTTNVIPDYCAIRIDIRYTPLLSHQEIIEDIKGIIGEIQKTEHDFNAKIHVLHDLNSIDYSGSQALLAQLKAVKNELSNVTLLEKGVNYYTDGSVFSVATNAPIIIYGPGNENLAHQPNEHIEMNAFFDAIEFYSVFAERYLT</sequence>
<keyword evidence="9" id="KW-0457">Lysine biosynthesis</keyword>
<dbReference type="RefSeq" id="WP_283872050.1">
    <property type="nucleotide sequence ID" value="NZ_CP126101.1"/>
</dbReference>
<dbReference type="SUPFAM" id="SSF53187">
    <property type="entry name" value="Zn-dependent exopeptidases"/>
    <property type="match status" value="1"/>
</dbReference>
<dbReference type="InterPro" id="IPR002933">
    <property type="entry name" value="Peptidase_M20"/>
</dbReference>
<dbReference type="AlphaFoldDB" id="A0AAX3X0H3"/>
<evidence type="ECO:0000256" key="6">
    <source>
        <dbReference type="ARBA" id="ARBA00022801"/>
    </source>
</evidence>
<comment type="cofactor">
    <cofactor evidence="1">
        <name>Co(2+)</name>
        <dbReference type="ChEBI" id="CHEBI:48828"/>
    </cofactor>
</comment>